<dbReference type="Gene3D" id="3.40.50.300">
    <property type="entry name" value="P-loop containing nucleotide triphosphate hydrolases"/>
    <property type="match status" value="1"/>
</dbReference>
<evidence type="ECO:0000256" key="7">
    <source>
        <dbReference type="ARBA" id="ARBA00022801"/>
    </source>
</evidence>
<dbReference type="Proteomes" id="UP000053317">
    <property type="component" value="Unassembled WGS sequence"/>
</dbReference>
<dbReference type="GO" id="GO:0180040">
    <property type="term" value="P:negative regulation of pheromone response MAPK cascade"/>
    <property type="evidence" value="ECO:0007669"/>
    <property type="project" value="EnsemblFungi"/>
</dbReference>
<evidence type="ECO:0000256" key="6">
    <source>
        <dbReference type="ARBA" id="ARBA00022741"/>
    </source>
</evidence>
<feature type="binding site" evidence="13">
    <location>
        <position position="186"/>
    </location>
    <ligand>
        <name>Mg(2+)</name>
        <dbReference type="ChEBI" id="CHEBI:18420"/>
    </ligand>
</feature>
<comment type="function">
    <text evidence="2">Guanine nucleotide-binding proteins (G proteins) are involved as modulators or transducers in various transmembrane signaling systems.</text>
</comment>
<dbReference type="PRINTS" id="PR01241">
    <property type="entry name" value="GPROTEINAFNG"/>
</dbReference>
<keyword evidence="16" id="KW-1185">Reference proteome</keyword>
<comment type="subunit">
    <text evidence="4">G proteins are composed of 3 units; alpha, beta and gamma. The alpha chain contains the guanine nucleotide binding site.</text>
</comment>
<dbReference type="InterPro" id="IPR011025">
    <property type="entry name" value="GproteinA_insert"/>
</dbReference>
<feature type="binding site" evidence="12">
    <location>
        <begin position="46"/>
        <end position="51"/>
    </location>
    <ligand>
        <name>GTP</name>
        <dbReference type="ChEBI" id="CHEBI:37565"/>
    </ligand>
</feature>
<evidence type="ECO:0000256" key="4">
    <source>
        <dbReference type="ARBA" id="ARBA00011356"/>
    </source>
</evidence>
<comment type="similarity">
    <text evidence="3">Belongs to the G-alpha family. G(q) subfamily.</text>
</comment>
<dbReference type="GO" id="GO:0031683">
    <property type="term" value="F:G-protein beta/gamma-subunit complex binding"/>
    <property type="evidence" value="ECO:0007669"/>
    <property type="project" value="InterPro"/>
</dbReference>
<keyword evidence="7" id="KW-0378">Hydrolase</keyword>
<dbReference type="PRINTS" id="PR00318">
    <property type="entry name" value="GPROTEINA"/>
</dbReference>
<evidence type="ECO:0000256" key="1">
    <source>
        <dbReference type="ARBA" id="ARBA00001946"/>
    </source>
</evidence>
<feature type="compositionally biased region" description="Basic and acidic residues" evidence="14">
    <location>
        <begin position="8"/>
        <end position="24"/>
    </location>
</feature>
<dbReference type="GO" id="GO:0046872">
    <property type="term" value="F:metal ion binding"/>
    <property type="evidence" value="ECO:0007669"/>
    <property type="project" value="UniProtKB-KW"/>
</dbReference>
<keyword evidence="8 13" id="KW-0460">Magnesium</keyword>
<evidence type="ECO:0000256" key="2">
    <source>
        <dbReference type="ARBA" id="ARBA00003069"/>
    </source>
</evidence>
<evidence type="ECO:0000256" key="12">
    <source>
        <dbReference type="PIRSR" id="PIRSR601019-1"/>
    </source>
</evidence>
<evidence type="ECO:0000256" key="9">
    <source>
        <dbReference type="ARBA" id="ARBA00023134"/>
    </source>
</evidence>
<name>A0A0G2EGD4_PHACM</name>
<evidence type="ECO:0000256" key="11">
    <source>
        <dbReference type="ARBA" id="ARBA00074402"/>
    </source>
</evidence>
<dbReference type="OrthoDB" id="5817230at2759"/>
<comment type="cofactor">
    <cofactor evidence="1">
        <name>Mg(2+)</name>
        <dbReference type="ChEBI" id="CHEBI:18420"/>
    </cofactor>
</comment>
<evidence type="ECO:0000256" key="14">
    <source>
        <dbReference type="SAM" id="MobiDB-lite"/>
    </source>
</evidence>
<feature type="binding site" evidence="12">
    <location>
        <position position="331"/>
    </location>
    <ligand>
        <name>GTP</name>
        <dbReference type="ChEBI" id="CHEBI:37565"/>
    </ligand>
</feature>
<evidence type="ECO:0000256" key="5">
    <source>
        <dbReference type="ARBA" id="ARBA00022723"/>
    </source>
</evidence>
<dbReference type="InterPro" id="IPR001019">
    <property type="entry name" value="Gprotein_alpha_su"/>
</dbReference>
<accession>A0A0G2EGD4</accession>
<dbReference type="SMART" id="SM00275">
    <property type="entry name" value="G_alpha"/>
    <property type="match status" value="1"/>
</dbReference>
<feature type="region of interest" description="Disordered" evidence="14">
    <location>
        <begin position="1"/>
        <end position="24"/>
    </location>
</feature>
<dbReference type="PROSITE" id="PS51882">
    <property type="entry name" value="G_ALPHA"/>
    <property type="match status" value="1"/>
</dbReference>
<dbReference type="EMBL" id="LCWF01000081">
    <property type="protein sequence ID" value="KKY21917.1"/>
    <property type="molecule type" value="Genomic_DNA"/>
</dbReference>
<dbReference type="Gene3D" id="1.10.400.10">
    <property type="entry name" value="GI Alpha 1, domain 2-like"/>
    <property type="match status" value="1"/>
</dbReference>
<evidence type="ECO:0000256" key="10">
    <source>
        <dbReference type="ARBA" id="ARBA00023224"/>
    </source>
</evidence>
<dbReference type="InterPro" id="IPR002975">
    <property type="entry name" value="Fungi_Gprotein_alpha"/>
</dbReference>
<keyword evidence="6 12" id="KW-0547">Nucleotide-binding</keyword>
<reference evidence="15 16" key="2">
    <citation type="submission" date="2015-05" db="EMBL/GenBank/DDBJ databases">
        <authorList>
            <person name="Morales-Cruz A."/>
            <person name="Amrine K.C."/>
            <person name="Cantu D."/>
        </authorList>
    </citation>
    <scope>NUCLEOTIDE SEQUENCE [LARGE SCALE GENOMIC DNA]</scope>
    <source>
        <strain evidence="15">UCRPC4</strain>
    </source>
</reference>
<dbReference type="InterPro" id="IPR027417">
    <property type="entry name" value="P-loop_NTPase"/>
</dbReference>
<feature type="binding site" evidence="12">
    <location>
        <begin position="205"/>
        <end position="209"/>
    </location>
    <ligand>
        <name>GTP</name>
        <dbReference type="ChEBI" id="CHEBI:37565"/>
    </ligand>
</feature>
<dbReference type="CDD" id="cd00066">
    <property type="entry name" value="G-alpha"/>
    <property type="match status" value="1"/>
</dbReference>
<gene>
    <name evidence="15" type="ORF">UCRPC4_g03420</name>
</gene>
<evidence type="ECO:0000256" key="13">
    <source>
        <dbReference type="PIRSR" id="PIRSR601019-2"/>
    </source>
</evidence>
<dbReference type="GO" id="GO:0000750">
    <property type="term" value="P:pheromone-dependent signal transduction involved in conjugation with cellular fusion"/>
    <property type="evidence" value="ECO:0007669"/>
    <property type="project" value="TreeGrafter"/>
</dbReference>
<dbReference type="GO" id="GO:0090726">
    <property type="term" value="C:cortical dynamic polarity patch"/>
    <property type="evidence" value="ECO:0007669"/>
    <property type="project" value="EnsemblFungi"/>
</dbReference>
<keyword evidence="10" id="KW-0807">Transducer</keyword>
<feature type="binding site" evidence="12">
    <location>
        <begin position="180"/>
        <end position="186"/>
    </location>
    <ligand>
        <name>GTP</name>
        <dbReference type="ChEBI" id="CHEBI:37565"/>
    </ligand>
</feature>
<evidence type="ECO:0000256" key="3">
    <source>
        <dbReference type="ARBA" id="ARBA00007976"/>
    </source>
</evidence>
<dbReference type="GO" id="GO:0007186">
    <property type="term" value="P:G protein-coupled receptor signaling pathway"/>
    <property type="evidence" value="ECO:0007669"/>
    <property type="project" value="InterPro"/>
</dbReference>
<comment type="caution">
    <text evidence="15">The sequence shown here is derived from an EMBL/GenBank/DDBJ whole genome shotgun (WGS) entry which is preliminary data.</text>
</comment>
<dbReference type="Pfam" id="PF00503">
    <property type="entry name" value="G-alpha"/>
    <property type="match status" value="1"/>
</dbReference>
<dbReference type="PANTHER" id="PTHR10218">
    <property type="entry name" value="GTP-BINDING PROTEIN ALPHA SUBUNIT"/>
    <property type="match status" value="1"/>
</dbReference>
<dbReference type="GO" id="GO:0003924">
    <property type="term" value="F:GTPase activity"/>
    <property type="evidence" value="ECO:0007669"/>
    <property type="project" value="EnsemblFungi"/>
</dbReference>
<keyword evidence="5 13" id="KW-0479">Metal-binding</keyword>
<reference evidence="15 16" key="1">
    <citation type="submission" date="2015-05" db="EMBL/GenBank/DDBJ databases">
        <title>Distinctive expansion of gene families associated with plant cell wall degradation and secondary metabolism in the genomes of grapevine trunk pathogens.</title>
        <authorList>
            <person name="Lawrence D.P."/>
            <person name="Travadon R."/>
            <person name="Rolshausen P.E."/>
            <person name="Baumgartner K."/>
        </authorList>
    </citation>
    <scope>NUCLEOTIDE SEQUENCE [LARGE SCALE GENOMIC DNA]</scope>
    <source>
        <strain evidence="15">UCRPC4</strain>
    </source>
</reference>
<dbReference type="FunFam" id="3.40.50.300:FF:000692">
    <property type="entry name" value="Guanine nucleotide-binding protein subunit alpha"/>
    <property type="match status" value="1"/>
</dbReference>
<evidence type="ECO:0000313" key="16">
    <source>
        <dbReference type="Proteomes" id="UP000053317"/>
    </source>
</evidence>
<dbReference type="GO" id="GO:0001664">
    <property type="term" value="F:G protein-coupled receptor binding"/>
    <property type="evidence" value="ECO:0007669"/>
    <property type="project" value="InterPro"/>
</dbReference>
<dbReference type="SUPFAM" id="SSF52540">
    <property type="entry name" value="P-loop containing nucleoside triphosphate hydrolases"/>
    <property type="match status" value="1"/>
</dbReference>
<evidence type="ECO:0000256" key="8">
    <source>
        <dbReference type="ARBA" id="ARBA00022842"/>
    </source>
</evidence>
<organism evidence="15 16">
    <name type="scientific">Phaeomoniella chlamydospora</name>
    <name type="common">Phaeoacremonium chlamydosporum</name>
    <dbReference type="NCBI Taxonomy" id="158046"/>
    <lineage>
        <taxon>Eukaryota</taxon>
        <taxon>Fungi</taxon>
        <taxon>Dikarya</taxon>
        <taxon>Ascomycota</taxon>
        <taxon>Pezizomycotina</taxon>
        <taxon>Eurotiomycetes</taxon>
        <taxon>Chaetothyriomycetidae</taxon>
        <taxon>Phaeomoniellales</taxon>
        <taxon>Phaeomoniellaceae</taxon>
        <taxon>Phaeomoniella</taxon>
    </lineage>
</organism>
<proteinExistence type="inferred from homology"/>
<dbReference type="SUPFAM" id="SSF47895">
    <property type="entry name" value="Transducin (alpha subunit), insertion domain"/>
    <property type="match status" value="1"/>
</dbReference>
<dbReference type="PANTHER" id="PTHR10218:SF242">
    <property type="entry name" value="GUANINE NUCLEOTIDE-BINDING PROTEIN ALPHA-1 SUBUNIT"/>
    <property type="match status" value="1"/>
</dbReference>
<dbReference type="FunFam" id="3.40.50.300:FF:000051">
    <property type="entry name" value="Guanine nucleotide-binding protein subunit alpha"/>
    <property type="match status" value="1"/>
</dbReference>
<keyword evidence="9 12" id="KW-0342">GTP-binding</keyword>
<dbReference type="GO" id="GO:0005834">
    <property type="term" value="C:heterotrimeric G-protein complex"/>
    <property type="evidence" value="ECO:0007669"/>
    <property type="project" value="InterPro"/>
</dbReference>
<dbReference type="GO" id="GO:0005525">
    <property type="term" value="F:GTP binding"/>
    <property type="evidence" value="ECO:0007669"/>
    <property type="project" value="UniProtKB-KW"/>
</dbReference>
<evidence type="ECO:0000313" key="15">
    <source>
        <dbReference type="EMBL" id="KKY21917.1"/>
    </source>
</evidence>
<feature type="binding site" evidence="12">
    <location>
        <begin position="274"/>
        <end position="277"/>
    </location>
    <ligand>
        <name>GTP</name>
        <dbReference type="ChEBI" id="CHEBI:37565"/>
    </ligand>
</feature>
<dbReference type="FunFam" id="1.10.400.10:FF:000009">
    <property type="entry name" value="Guanine nucleotide-binding protein G(O) subunit alpha"/>
    <property type="match status" value="1"/>
</dbReference>
<sequence length="358" mass="41098">MGCGSSKVEGDEKEGQAQNARIDRQLRQDRKVDARTIKILLLGAGESGKSTIIKQMRIIHKGGFLDDERRENKAVIYSNLVVAFKVLLDIMNTEGFEFGNTDTKSAAEVIEATEDSVESHQAFIDTTVRDAMKKMWEDDGVQKAVAKGHEFALHDNLTFYFQNIDRMFAEGWLPDDQDMLHARLRTTGITETLFELGHLNFRMMDVGGQRSERKKWIHCFDGVQCLLFMVSLSGYDQCLVEDQNANQMHESMMLFESLVNGEWFKRKPIILFLNKIDLFREKLAKSAISTHFPDYRGKNDDEQAAVNYFSERFKGINRNADREIYIHYTNATDTNLLKVTMANVQDMIIQKNLNNLIL</sequence>
<protein>
    <recommendedName>
        <fullName evidence="11">Guanine nucleotide-binding protein alpha-2 subunit</fullName>
    </recommendedName>
</protein>
<dbReference type="AlphaFoldDB" id="A0A0G2EGD4"/>
<feature type="binding site" evidence="13">
    <location>
        <position position="50"/>
    </location>
    <ligand>
        <name>Mg(2+)</name>
        <dbReference type="ChEBI" id="CHEBI:18420"/>
    </ligand>
</feature>